<feature type="domain" description="Cation/H+ exchanger transmembrane" evidence="16">
    <location>
        <begin position="31"/>
        <end position="483"/>
    </location>
</feature>
<sequence>MDCTTSEPRGTESHRQDSVSLLTFILLLTLTILTIWLFKHRRVRFLHETGLAMIYGLIVGVILRYGIPPTSGHDKPLSCSQEDRAFTTLLVNISGKYFEYTLKGEISPGKIHNVEQNDMLRKVTFDPEVFFNILLPPIIFHAGYSLKKRHFFRNLGSILTYAFLGTAVSCFIIGNLMYGVVKLMNLVGQLSDKFYYTDCLFFGAIISATDPVTVLAIFNELHADVDLYALLFGESVLNDAVAIVLSSSIVAYQPTGGNAHAFDAAAFFKSVGVFLGIFSGSFMMGLVTGVVTNTYVTKFTKLHCFPLLETALFFLMSWSTFLLAEACGFTGVVSVLFCGIAQAHYTYNNLSVESRSRTKQLFEVLHFLAENFIFSYMGLALFTFQKHVFSPVFIIGAFIAVFLGRAAHIYPLSFFLNLGRRHKISWNFQHMMMFSGLRGAMAFALAIRDTATYAHQMMFSTTLLIVFFTVWIVGGGTTPMLSWLNIRYQSLILNRSLYFQDGPEAEQRNQAKKESVWIFRLWYSFDHNYLKPILTHSGPPLTTTLPSWCGLLARCLTSPQVYENQEQLRDEDADFILNDSDLTLTYGDTTITANGSSGSHAANTSLDGRKTKSSSEEALEHDLGTEAPEVMSRGTRLVFPLDA</sequence>
<dbReference type="GO" id="GO:0005886">
    <property type="term" value="C:plasma membrane"/>
    <property type="evidence" value="ECO:0007669"/>
    <property type="project" value="UniProtKB-SubCell"/>
</dbReference>
<reference evidence="17" key="2">
    <citation type="submission" date="2025-09" db="UniProtKB">
        <authorList>
            <consortium name="Ensembl"/>
        </authorList>
    </citation>
    <scope>IDENTIFICATION</scope>
</reference>
<keyword evidence="4 13" id="KW-0813">Transport</keyword>
<evidence type="ECO:0000256" key="13">
    <source>
        <dbReference type="RuleBase" id="RU003722"/>
    </source>
</evidence>
<evidence type="ECO:0000256" key="4">
    <source>
        <dbReference type="ARBA" id="ARBA00022448"/>
    </source>
</evidence>
<dbReference type="GO" id="GO:0015385">
    <property type="term" value="F:sodium:proton antiporter activity"/>
    <property type="evidence" value="ECO:0007669"/>
    <property type="project" value="InterPro"/>
</dbReference>
<evidence type="ECO:0000313" key="17">
    <source>
        <dbReference type="Ensembl" id="ENSVKKP00000014977.1"/>
    </source>
</evidence>
<dbReference type="Ensembl" id="ENSVKKT00000015335.1">
    <property type="protein sequence ID" value="ENSVKKP00000014977.1"/>
    <property type="gene ID" value="ENSVKKG00000010281.1"/>
</dbReference>
<evidence type="ECO:0000256" key="1">
    <source>
        <dbReference type="ARBA" id="ARBA00004195"/>
    </source>
</evidence>
<feature type="transmembrane region" description="Helical" evidence="15">
    <location>
        <begin position="428"/>
        <end position="447"/>
    </location>
</feature>
<evidence type="ECO:0000256" key="14">
    <source>
        <dbReference type="SAM" id="MobiDB-lite"/>
    </source>
</evidence>
<feature type="transmembrane region" description="Helical" evidence="15">
    <location>
        <begin position="19"/>
        <end position="38"/>
    </location>
</feature>
<keyword evidence="5" id="KW-1003">Cell membrane</keyword>
<dbReference type="InterPro" id="IPR006153">
    <property type="entry name" value="Cation/H_exchanger_TM"/>
</dbReference>
<dbReference type="Proteomes" id="UP000694545">
    <property type="component" value="Unplaced"/>
</dbReference>
<dbReference type="Pfam" id="PF00999">
    <property type="entry name" value="Na_H_Exchanger"/>
    <property type="match status" value="1"/>
</dbReference>
<dbReference type="GO" id="GO:0055038">
    <property type="term" value="C:recycling endosome membrane"/>
    <property type="evidence" value="ECO:0007669"/>
    <property type="project" value="UniProtKB-SubCell"/>
</dbReference>
<dbReference type="GO" id="GO:0051453">
    <property type="term" value="P:regulation of intracellular pH"/>
    <property type="evidence" value="ECO:0007669"/>
    <property type="project" value="TreeGrafter"/>
</dbReference>
<feature type="compositionally biased region" description="Basic and acidic residues" evidence="14">
    <location>
        <begin position="607"/>
        <end position="621"/>
    </location>
</feature>
<accession>A0A8D2L0P5</accession>
<feature type="transmembrane region" description="Helical" evidence="15">
    <location>
        <begin position="272"/>
        <end position="292"/>
    </location>
</feature>
<feature type="transmembrane region" description="Helical" evidence="15">
    <location>
        <begin position="360"/>
        <end position="382"/>
    </location>
</feature>
<feature type="transmembrane region" description="Helical" evidence="15">
    <location>
        <begin position="129"/>
        <end position="146"/>
    </location>
</feature>
<comment type="subcellular location">
    <subcellularLocation>
        <location evidence="2">Cell membrane</location>
        <topology evidence="2">Multi-pass membrane protein</topology>
    </subcellularLocation>
    <subcellularLocation>
        <location evidence="1">Recycling endosome membrane</location>
        <topology evidence="1">Multi-pass membrane protein</topology>
    </subcellularLocation>
</comment>
<dbReference type="InterPro" id="IPR018422">
    <property type="entry name" value="Cation/H_exchanger_CPA1"/>
</dbReference>
<feature type="compositionally biased region" description="Polar residues" evidence="14">
    <location>
        <begin position="593"/>
        <end position="606"/>
    </location>
</feature>
<keyword evidence="8 15" id="KW-1133">Transmembrane helix</keyword>
<dbReference type="InterPro" id="IPR002090">
    <property type="entry name" value="NHE-6/7/9"/>
</dbReference>
<dbReference type="AlphaFoldDB" id="A0A8D2L0P5"/>
<dbReference type="PANTHER" id="PTHR10110:SF62">
    <property type="entry name" value="SODIUM_HYDROGEN EXCHANGER 7"/>
    <property type="match status" value="1"/>
</dbReference>
<evidence type="ECO:0000259" key="16">
    <source>
        <dbReference type="Pfam" id="PF00999"/>
    </source>
</evidence>
<evidence type="ECO:0000256" key="8">
    <source>
        <dbReference type="ARBA" id="ARBA00022989"/>
    </source>
</evidence>
<dbReference type="InterPro" id="IPR004709">
    <property type="entry name" value="NaH_exchanger"/>
</dbReference>
<evidence type="ECO:0000256" key="7">
    <source>
        <dbReference type="ARBA" id="ARBA00022753"/>
    </source>
</evidence>
<dbReference type="NCBIfam" id="TIGR00840">
    <property type="entry name" value="b_cpa1"/>
    <property type="match status" value="1"/>
</dbReference>
<organism evidence="17 18">
    <name type="scientific">Varanus komodoensis</name>
    <name type="common">Komodo dragon</name>
    <dbReference type="NCBI Taxonomy" id="61221"/>
    <lineage>
        <taxon>Eukaryota</taxon>
        <taxon>Metazoa</taxon>
        <taxon>Chordata</taxon>
        <taxon>Craniata</taxon>
        <taxon>Vertebrata</taxon>
        <taxon>Euteleostomi</taxon>
        <taxon>Lepidosauria</taxon>
        <taxon>Squamata</taxon>
        <taxon>Bifurcata</taxon>
        <taxon>Unidentata</taxon>
        <taxon>Episquamata</taxon>
        <taxon>Toxicofera</taxon>
        <taxon>Anguimorpha</taxon>
        <taxon>Paleoanguimorpha</taxon>
        <taxon>Varanoidea</taxon>
        <taxon>Varanidae</taxon>
        <taxon>Varanus</taxon>
    </lineage>
</organism>
<feature type="transmembrane region" description="Helical" evidence="15">
    <location>
        <begin position="329"/>
        <end position="348"/>
    </location>
</feature>
<comment type="similarity">
    <text evidence="3 13">Belongs to the monovalent cation:proton antiporter 1 (CPA1) transporter (TC 2.A.36) family.</text>
</comment>
<keyword evidence="7" id="KW-0967">Endosome</keyword>
<evidence type="ECO:0000256" key="11">
    <source>
        <dbReference type="ARBA" id="ARBA00023136"/>
    </source>
</evidence>
<dbReference type="Gene3D" id="6.10.140.1330">
    <property type="match status" value="1"/>
</dbReference>
<keyword evidence="9" id="KW-0915">Sodium</keyword>
<feature type="transmembrane region" description="Helical" evidence="15">
    <location>
        <begin position="459"/>
        <end position="486"/>
    </location>
</feature>
<dbReference type="PRINTS" id="PR01084">
    <property type="entry name" value="NAHEXCHNGR"/>
</dbReference>
<keyword evidence="18" id="KW-1185">Reference proteome</keyword>
<dbReference type="PRINTS" id="PR01088">
    <property type="entry name" value="NAHEXCHNGR6"/>
</dbReference>
<keyword evidence="13" id="KW-0050">Antiport</keyword>
<feature type="transmembrane region" description="Helical" evidence="15">
    <location>
        <begin position="50"/>
        <end position="67"/>
    </location>
</feature>
<name>A0A8D2L0P5_VARKO</name>
<evidence type="ECO:0000256" key="15">
    <source>
        <dbReference type="SAM" id="Phobius"/>
    </source>
</evidence>
<evidence type="ECO:0000256" key="9">
    <source>
        <dbReference type="ARBA" id="ARBA00023053"/>
    </source>
</evidence>
<keyword evidence="11 15" id="KW-0472">Membrane</keyword>
<evidence type="ECO:0000256" key="3">
    <source>
        <dbReference type="ARBA" id="ARBA00007367"/>
    </source>
</evidence>
<feature type="transmembrane region" description="Helical" evidence="15">
    <location>
        <begin position="388"/>
        <end position="407"/>
    </location>
</feature>
<proteinExistence type="inferred from homology"/>
<evidence type="ECO:0000256" key="2">
    <source>
        <dbReference type="ARBA" id="ARBA00004651"/>
    </source>
</evidence>
<keyword evidence="12 13" id="KW-0739">Sodium transport</keyword>
<protein>
    <recommendedName>
        <fullName evidence="13">Sodium/hydrogen exchanger</fullName>
    </recommendedName>
</protein>
<evidence type="ECO:0000256" key="6">
    <source>
        <dbReference type="ARBA" id="ARBA00022692"/>
    </source>
</evidence>
<evidence type="ECO:0000313" key="18">
    <source>
        <dbReference type="Proteomes" id="UP000694545"/>
    </source>
</evidence>
<feature type="region of interest" description="Disordered" evidence="14">
    <location>
        <begin position="593"/>
        <end position="621"/>
    </location>
</feature>
<dbReference type="PANTHER" id="PTHR10110">
    <property type="entry name" value="SODIUM/HYDROGEN EXCHANGER"/>
    <property type="match status" value="1"/>
</dbReference>
<feature type="transmembrane region" description="Helical" evidence="15">
    <location>
        <begin position="158"/>
        <end position="180"/>
    </location>
</feature>
<feature type="transmembrane region" description="Helical" evidence="15">
    <location>
        <begin position="200"/>
        <end position="218"/>
    </location>
</feature>
<keyword evidence="10 13" id="KW-0406">Ion transport</keyword>
<evidence type="ECO:0000256" key="5">
    <source>
        <dbReference type="ARBA" id="ARBA00022475"/>
    </source>
</evidence>
<dbReference type="GO" id="GO:0098719">
    <property type="term" value="P:sodium ion import across plasma membrane"/>
    <property type="evidence" value="ECO:0007669"/>
    <property type="project" value="TreeGrafter"/>
</dbReference>
<evidence type="ECO:0000256" key="12">
    <source>
        <dbReference type="ARBA" id="ARBA00023201"/>
    </source>
</evidence>
<evidence type="ECO:0000256" key="10">
    <source>
        <dbReference type="ARBA" id="ARBA00023065"/>
    </source>
</evidence>
<keyword evidence="6 13" id="KW-0812">Transmembrane</keyword>
<dbReference type="GO" id="GO:0015386">
    <property type="term" value="F:potassium:proton antiporter activity"/>
    <property type="evidence" value="ECO:0007669"/>
    <property type="project" value="TreeGrafter"/>
</dbReference>
<reference evidence="17" key="1">
    <citation type="submission" date="2025-08" db="UniProtKB">
        <authorList>
            <consortium name="Ensembl"/>
        </authorList>
    </citation>
    <scope>IDENTIFICATION</scope>
</reference>